<evidence type="ECO:0000256" key="3">
    <source>
        <dbReference type="ARBA" id="ARBA00022741"/>
    </source>
</evidence>
<dbReference type="Pfam" id="PF00350">
    <property type="entry name" value="Dynamin_N"/>
    <property type="match status" value="1"/>
</dbReference>
<evidence type="ECO:0000256" key="2">
    <source>
        <dbReference type="ARBA" id="ARBA00022490"/>
    </source>
</evidence>
<evidence type="ECO:0000256" key="6">
    <source>
        <dbReference type="SAM" id="Coils"/>
    </source>
</evidence>
<dbReference type="SMART" id="SM00053">
    <property type="entry name" value="DYNc"/>
    <property type="match status" value="1"/>
</dbReference>
<keyword evidence="6" id="KW-0175">Coiled coil</keyword>
<dbReference type="Gene3D" id="1.20.120.1240">
    <property type="entry name" value="Dynamin, middle domain"/>
    <property type="match status" value="1"/>
</dbReference>
<dbReference type="FunFam" id="3.40.50.300:FF:000621">
    <property type="entry name" value="Interferon-induced GTP-binding protein Mx1"/>
    <property type="match status" value="1"/>
</dbReference>
<dbReference type="GO" id="GO:0098793">
    <property type="term" value="C:presynapse"/>
    <property type="evidence" value="ECO:0007669"/>
    <property type="project" value="GOC"/>
</dbReference>
<keyword evidence="3 5" id="KW-0547">Nucleotide-binding</keyword>
<keyword evidence="2" id="KW-0963">Cytoplasm</keyword>
<evidence type="ECO:0000259" key="7">
    <source>
        <dbReference type="PROSITE" id="PS51388"/>
    </source>
</evidence>
<dbReference type="GO" id="GO:0005886">
    <property type="term" value="C:plasma membrane"/>
    <property type="evidence" value="ECO:0007669"/>
    <property type="project" value="TreeGrafter"/>
</dbReference>
<dbReference type="PANTHER" id="PTHR11566">
    <property type="entry name" value="DYNAMIN"/>
    <property type="match status" value="1"/>
</dbReference>
<dbReference type="InterPro" id="IPR020850">
    <property type="entry name" value="GED_dom"/>
</dbReference>
<comment type="similarity">
    <text evidence="5">Belongs to the TRAFAC class dynamin-like GTPase superfamily. Dynamin/Fzo/YdjA family.</text>
</comment>
<keyword evidence="4 5" id="KW-0342">GTP-binding</keyword>
<dbReference type="GO" id="GO:0031623">
    <property type="term" value="P:receptor internalization"/>
    <property type="evidence" value="ECO:0007669"/>
    <property type="project" value="TreeGrafter"/>
</dbReference>
<dbReference type="PROSITE" id="PS00410">
    <property type="entry name" value="G_DYNAMIN_1"/>
    <property type="match status" value="1"/>
</dbReference>
<evidence type="ECO:0000256" key="4">
    <source>
        <dbReference type="ARBA" id="ARBA00023134"/>
    </source>
</evidence>
<dbReference type="Pfam" id="PF02212">
    <property type="entry name" value="GED"/>
    <property type="match status" value="1"/>
</dbReference>
<feature type="domain" description="Dynamin-type G" evidence="8">
    <location>
        <begin position="33"/>
        <end position="306"/>
    </location>
</feature>
<dbReference type="InterPro" id="IPR003130">
    <property type="entry name" value="GED"/>
</dbReference>
<evidence type="ECO:0000259" key="8">
    <source>
        <dbReference type="PROSITE" id="PS51718"/>
    </source>
</evidence>
<sequence length="619" mass="70631">KAAEHTLCNQYEEKIRPCIDLIDSLRALGIEKDLALPAIAVIGDQSSGKSSVLEALSGIALPRGNGIVTRCPLELKLKRIPATQAWKGKMCYRNTSIGLQDASEVEKAIREAQNVMAGTRGAISGELISLEICSPDVPDLTLIDLPGIARVAVGDQPKDVGEQIKMLLRRIIGCKETLNLVVIPCNVDIATTEALKMAQEVDPSGERTLGILTKPDLVDKGTEDSIIKILQNQVIPLKKGYMIVKCRGQQDIHNKLSLAAAIQQERIFFESHKNFSMLLEERRATIPYLAEKLTNELVRHIIKTLPIVENQIREALQKTLQDLQKYRRGTPTTESERLIFFTDLIKLFNQDISQVIRGEEQLFGNETRLFAKIRKEFQTWELTLLACAAKVKKNVPSKVWKYEDQYRGREFPGFTNYRTFEDIIKEQIIELEEPAIEILNNVIRLVEEKFVELTKRHFANFHNLNRAVKIRIEDIRNKKAEEAERYIRNQFKMERIIYCQDDVYVNDLYIVKQQNASKAGNEKEFHFFLGNVSSASFSPLLQGASKRLCSQIPLIILFSALHDFGDNLQTTMLHLLQEKEKLTHLLEEDSETAKHRSYLSQRVNRLNKACQYLRDFTTL</sequence>
<dbReference type="InterPro" id="IPR001401">
    <property type="entry name" value="Dynamin_GTPase"/>
</dbReference>
<dbReference type="GO" id="GO:0005525">
    <property type="term" value="F:GTP binding"/>
    <property type="evidence" value="ECO:0007669"/>
    <property type="project" value="UniProtKB-KW"/>
</dbReference>
<dbReference type="GO" id="GO:0003924">
    <property type="term" value="F:GTPase activity"/>
    <property type="evidence" value="ECO:0007669"/>
    <property type="project" value="InterPro"/>
</dbReference>
<evidence type="ECO:0000313" key="9">
    <source>
        <dbReference type="EMBL" id="NXN30657.1"/>
    </source>
</evidence>
<feature type="non-terminal residue" evidence="9">
    <location>
        <position position="1"/>
    </location>
</feature>
<dbReference type="Proteomes" id="UP000586634">
    <property type="component" value="Unassembled WGS sequence"/>
</dbReference>
<protein>
    <submittedName>
        <fullName evidence="9">MX protein</fullName>
    </submittedName>
</protein>
<dbReference type="Gene3D" id="3.40.50.300">
    <property type="entry name" value="P-loop containing nucleotide triphosphate hydrolases"/>
    <property type="match status" value="1"/>
</dbReference>
<dbReference type="AlphaFoldDB" id="A0A7L1HWT6"/>
<dbReference type="InterPro" id="IPR022812">
    <property type="entry name" value="Dynamin"/>
</dbReference>
<feature type="domain" description="GED" evidence="7">
    <location>
        <begin position="530"/>
        <end position="619"/>
    </location>
</feature>
<dbReference type="InterPro" id="IPR027417">
    <property type="entry name" value="P-loop_NTPase"/>
</dbReference>
<dbReference type="GO" id="GO:0016185">
    <property type="term" value="P:synaptic vesicle budding from presynaptic endocytic zone membrane"/>
    <property type="evidence" value="ECO:0007669"/>
    <property type="project" value="TreeGrafter"/>
</dbReference>
<dbReference type="GO" id="GO:0051607">
    <property type="term" value="P:defense response to virus"/>
    <property type="evidence" value="ECO:0007669"/>
    <property type="project" value="TreeGrafter"/>
</dbReference>
<comment type="subcellular location">
    <subcellularLocation>
        <location evidence="1">Cytoplasm</location>
    </subcellularLocation>
</comment>
<name>A0A7L1HWT6_9CHAR</name>
<dbReference type="PROSITE" id="PS51718">
    <property type="entry name" value="G_DYNAMIN_2"/>
    <property type="match status" value="1"/>
</dbReference>
<dbReference type="OrthoDB" id="5061070at2759"/>
<feature type="coiled-coil region" evidence="6">
    <location>
        <begin position="436"/>
        <end position="485"/>
    </location>
</feature>
<comment type="caution">
    <text evidence="9">The sequence shown here is derived from an EMBL/GenBank/DDBJ whole genome shotgun (WGS) entry which is preliminary data.</text>
</comment>
<dbReference type="InterPro" id="IPR000375">
    <property type="entry name" value="Dynamin_stalk"/>
</dbReference>
<dbReference type="FunFam" id="1.20.120.1240:FF:000007">
    <property type="entry name" value="Interferon-induced GTP-binding protein Mx1"/>
    <property type="match status" value="1"/>
</dbReference>
<dbReference type="Pfam" id="PF01031">
    <property type="entry name" value="Dynamin_M"/>
    <property type="match status" value="1"/>
</dbReference>
<evidence type="ECO:0000256" key="1">
    <source>
        <dbReference type="ARBA" id="ARBA00004496"/>
    </source>
</evidence>
<dbReference type="PROSITE" id="PS51388">
    <property type="entry name" value="GED"/>
    <property type="match status" value="1"/>
</dbReference>
<proteinExistence type="inferred from homology"/>
<dbReference type="PRINTS" id="PR00195">
    <property type="entry name" value="DYNAMIN"/>
</dbReference>
<dbReference type="SMART" id="SM00302">
    <property type="entry name" value="GED"/>
    <property type="match status" value="1"/>
</dbReference>
<feature type="non-terminal residue" evidence="9">
    <location>
        <position position="619"/>
    </location>
</feature>
<accession>A0A7L1HWT6</accession>
<keyword evidence="10" id="KW-1185">Reference proteome</keyword>
<evidence type="ECO:0000313" key="10">
    <source>
        <dbReference type="Proteomes" id="UP000586634"/>
    </source>
</evidence>
<dbReference type="InterPro" id="IPR019762">
    <property type="entry name" value="Dynamin_GTPase_CS"/>
</dbReference>
<dbReference type="GO" id="GO:0005737">
    <property type="term" value="C:cytoplasm"/>
    <property type="evidence" value="ECO:0007669"/>
    <property type="project" value="UniProtKB-SubCell"/>
</dbReference>
<dbReference type="CDD" id="cd08771">
    <property type="entry name" value="DLP_1"/>
    <property type="match status" value="1"/>
</dbReference>
<dbReference type="InterPro" id="IPR045063">
    <property type="entry name" value="Dynamin_N"/>
</dbReference>
<dbReference type="PANTHER" id="PTHR11566:SF231">
    <property type="entry name" value="INTERFERON-INDUCED GTP-BINDING PROTEIN MX"/>
    <property type="match status" value="1"/>
</dbReference>
<dbReference type="InterPro" id="IPR030381">
    <property type="entry name" value="G_DYNAMIN_dom"/>
</dbReference>
<evidence type="ECO:0000256" key="5">
    <source>
        <dbReference type="RuleBase" id="RU003932"/>
    </source>
</evidence>
<dbReference type="GO" id="GO:0005634">
    <property type="term" value="C:nucleus"/>
    <property type="evidence" value="ECO:0007669"/>
    <property type="project" value="TreeGrafter"/>
</dbReference>
<reference evidence="9 10" key="1">
    <citation type="submission" date="2019-09" db="EMBL/GenBank/DDBJ databases">
        <title>Bird 10,000 Genomes (B10K) Project - Family phase.</title>
        <authorList>
            <person name="Zhang G."/>
        </authorList>
    </citation>
    <scope>NUCLEOTIDE SEQUENCE [LARGE SCALE GENOMIC DNA]</scope>
    <source>
        <strain evidence="9">B10K-DU-002-14</strain>
        <tissue evidence="9">Muscle</tissue>
    </source>
</reference>
<organism evidence="9 10">
    <name type="scientific">Nycticryphes semicollaris</name>
    <dbReference type="NCBI Taxonomy" id="227226"/>
    <lineage>
        <taxon>Eukaryota</taxon>
        <taxon>Metazoa</taxon>
        <taxon>Chordata</taxon>
        <taxon>Craniata</taxon>
        <taxon>Vertebrata</taxon>
        <taxon>Euteleostomi</taxon>
        <taxon>Archelosauria</taxon>
        <taxon>Archosauria</taxon>
        <taxon>Dinosauria</taxon>
        <taxon>Saurischia</taxon>
        <taxon>Theropoda</taxon>
        <taxon>Coelurosauria</taxon>
        <taxon>Aves</taxon>
        <taxon>Neognathae</taxon>
        <taxon>Neoaves</taxon>
        <taxon>Charadriiformes</taxon>
        <taxon>Rostratulidae</taxon>
        <taxon>Nycticryphes</taxon>
    </lineage>
</organism>
<dbReference type="GO" id="GO:0008017">
    <property type="term" value="F:microtubule binding"/>
    <property type="evidence" value="ECO:0007669"/>
    <property type="project" value="TreeGrafter"/>
</dbReference>
<gene>
    <name evidence="9" type="primary">Mx</name>
    <name evidence="9" type="ORF">NYCSEM_R05504</name>
</gene>
<dbReference type="SUPFAM" id="SSF52540">
    <property type="entry name" value="P-loop containing nucleoside triphosphate hydrolases"/>
    <property type="match status" value="1"/>
</dbReference>
<dbReference type="GO" id="GO:0005874">
    <property type="term" value="C:microtubule"/>
    <property type="evidence" value="ECO:0007669"/>
    <property type="project" value="TreeGrafter"/>
</dbReference>
<dbReference type="EMBL" id="VXBJ01005703">
    <property type="protein sequence ID" value="NXN30657.1"/>
    <property type="molecule type" value="Genomic_DNA"/>
</dbReference>